<dbReference type="SFLD" id="SFLDS00003">
    <property type="entry name" value="Haloacid_Dehalogenase"/>
    <property type="match status" value="1"/>
</dbReference>
<dbReference type="GO" id="GO:0019829">
    <property type="term" value="F:ATPase-coupled monoatomic cation transmembrane transporter activity"/>
    <property type="evidence" value="ECO:0007669"/>
    <property type="project" value="InterPro"/>
</dbReference>
<dbReference type="GeneID" id="89229489"/>
<dbReference type="Gene3D" id="3.40.1110.10">
    <property type="entry name" value="Calcium-transporting ATPase, cytoplasmic domain N"/>
    <property type="match status" value="1"/>
</dbReference>
<evidence type="ECO:0000256" key="4">
    <source>
        <dbReference type="ARBA" id="ARBA00022553"/>
    </source>
</evidence>
<protein>
    <submittedName>
        <fullName evidence="16">Potassium-transporting ATPase ATP-binding subunit</fullName>
    </submittedName>
</protein>
<dbReference type="InterPro" id="IPR051014">
    <property type="entry name" value="Cation_Transport_ATPase_IB"/>
</dbReference>
<dbReference type="SFLD" id="SFLDG00002">
    <property type="entry name" value="C1.7:_P-type_atpase_like"/>
    <property type="match status" value="1"/>
</dbReference>
<dbReference type="CDD" id="cd07548">
    <property type="entry name" value="P-type_ATPase-Cd_Zn_Co_like"/>
    <property type="match status" value="1"/>
</dbReference>
<dbReference type="InterPro" id="IPR001757">
    <property type="entry name" value="P_typ_ATPase"/>
</dbReference>
<comment type="subcellular location">
    <subcellularLocation>
        <location evidence="1">Cell membrane</location>
        <topology evidence="1">Multi-pass membrane protein</topology>
    </subcellularLocation>
</comment>
<evidence type="ECO:0000256" key="11">
    <source>
        <dbReference type="ARBA" id="ARBA00023136"/>
    </source>
</evidence>
<dbReference type="GO" id="GO:0016887">
    <property type="term" value="F:ATP hydrolysis activity"/>
    <property type="evidence" value="ECO:0007669"/>
    <property type="project" value="InterPro"/>
</dbReference>
<evidence type="ECO:0000256" key="10">
    <source>
        <dbReference type="ARBA" id="ARBA00022989"/>
    </source>
</evidence>
<dbReference type="SFLD" id="SFLDF00027">
    <property type="entry name" value="p-type_atpase"/>
    <property type="match status" value="1"/>
</dbReference>
<evidence type="ECO:0000256" key="13">
    <source>
        <dbReference type="SAM" id="Phobius"/>
    </source>
</evidence>
<evidence type="ECO:0000256" key="2">
    <source>
        <dbReference type="ARBA" id="ARBA00006024"/>
    </source>
</evidence>
<dbReference type="GO" id="GO:0005524">
    <property type="term" value="F:ATP binding"/>
    <property type="evidence" value="ECO:0007669"/>
    <property type="project" value="UniProtKB-KW"/>
</dbReference>
<dbReference type="InterPro" id="IPR006121">
    <property type="entry name" value="HMA_dom"/>
</dbReference>
<evidence type="ECO:0000256" key="8">
    <source>
        <dbReference type="ARBA" id="ARBA00022840"/>
    </source>
</evidence>
<proteinExistence type="inferred from homology"/>
<feature type="transmembrane region" description="Helical" evidence="13">
    <location>
        <begin position="747"/>
        <end position="769"/>
    </location>
</feature>
<keyword evidence="6" id="KW-0479">Metal-binding</keyword>
<dbReference type="Gene3D" id="2.70.150.10">
    <property type="entry name" value="Calcium-transporting ATPase, cytoplasmic transduction domain A"/>
    <property type="match status" value="1"/>
</dbReference>
<feature type="compositionally biased region" description="Basic and acidic residues" evidence="12">
    <location>
        <begin position="103"/>
        <end position="127"/>
    </location>
</feature>
<evidence type="ECO:0000256" key="9">
    <source>
        <dbReference type="ARBA" id="ARBA00022967"/>
    </source>
</evidence>
<dbReference type="PANTHER" id="PTHR48085:SF5">
    <property type="entry name" value="CADMIUM_ZINC-TRANSPORTING ATPASE HMA4-RELATED"/>
    <property type="match status" value="1"/>
</dbReference>
<dbReference type="Pfam" id="PF00702">
    <property type="entry name" value="Hydrolase"/>
    <property type="match status" value="1"/>
</dbReference>
<evidence type="ECO:0000313" key="16">
    <source>
        <dbReference type="EMBL" id="WNY24843.1"/>
    </source>
</evidence>
<evidence type="ECO:0000256" key="5">
    <source>
        <dbReference type="ARBA" id="ARBA00022692"/>
    </source>
</evidence>
<dbReference type="SUPFAM" id="SSF55008">
    <property type="entry name" value="HMA, heavy metal-associated domain"/>
    <property type="match status" value="1"/>
</dbReference>
<organism evidence="16 17">
    <name type="scientific">Methanolapillus millepedarum</name>
    <dbReference type="NCBI Taxonomy" id="3028296"/>
    <lineage>
        <taxon>Archaea</taxon>
        <taxon>Methanobacteriati</taxon>
        <taxon>Methanobacteriota</taxon>
        <taxon>Stenosarchaea group</taxon>
        <taxon>Methanomicrobia</taxon>
        <taxon>Methanosarcinales</taxon>
        <taxon>Methanosarcinaceae</taxon>
        <taxon>Methanolapillus</taxon>
    </lineage>
</organism>
<dbReference type="NCBIfam" id="TIGR01512">
    <property type="entry name" value="ATPase-IB2_Cd"/>
    <property type="match status" value="1"/>
</dbReference>
<feature type="transmembrane region" description="Helical" evidence="13">
    <location>
        <begin position="399"/>
        <end position="420"/>
    </location>
</feature>
<gene>
    <name evidence="16" type="primary">kdpB</name>
    <name evidence="16" type="ORF">MsAc7_03700</name>
</gene>
<dbReference type="InterPro" id="IPR023299">
    <property type="entry name" value="ATPase_P-typ_cyto_dom_N"/>
</dbReference>
<evidence type="ECO:0000256" key="6">
    <source>
        <dbReference type="ARBA" id="ARBA00022723"/>
    </source>
</evidence>
<dbReference type="InterPro" id="IPR036163">
    <property type="entry name" value="HMA_dom_sf"/>
</dbReference>
<dbReference type="Pfam" id="PF00403">
    <property type="entry name" value="HMA"/>
    <property type="match status" value="1"/>
</dbReference>
<feature type="transmembrane region" description="Helical" evidence="13">
    <location>
        <begin position="426"/>
        <end position="451"/>
    </location>
</feature>
<dbReference type="InterPro" id="IPR044492">
    <property type="entry name" value="P_typ_ATPase_HD_dom"/>
</dbReference>
<evidence type="ECO:0000259" key="15">
    <source>
        <dbReference type="Pfam" id="PF00403"/>
    </source>
</evidence>
<reference evidence="16 17" key="1">
    <citation type="submission" date="2023-07" db="EMBL/GenBank/DDBJ databases">
        <title>Closed genoem sequence of Methanosarcinaceae archaeon Ac7.</title>
        <authorList>
            <person name="Poehlein A."/>
            <person name="Protasov E."/>
            <person name="Platt K."/>
            <person name="Reeh H."/>
            <person name="Daniel R."/>
            <person name="Brune A."/>
        </authorList>
    </citation>
    <scope>NUCLEOTIDE SEQUENCE [LARGE SCALE GENOMIC DNA]</scope>
    <source>
        <strain evidence="16 17">Ac7</strain>
    </source>
</reference>
<keyword evidence="3" id="KW-1003">Cell membrane</keyword>
<feature type="transmembrane region" description="Helical" evidence="13">
    <location>
        <begin position="193"/>
        <end position="213"/>
    </location>
</feature>
<feature type="domain" description="P-type ATPase A" evidence="14">
    <location>
        <begin position="289"/>
        <end position="380"/>
    </location>
</feature>
<dbReference type="GO" id="GO:0015086">
    <property type="term" value="F:cadmium ion transmembrane transporter activity"/>
    <property type="evidence" value="ECO:0007669"/>
    <property type="project" value="TreeGrafter"/>
</dbReference>
<dbReference type="GO" id="GO:0005886">
    <property type="term" value="C:plasma membrane"/>
    <property type="evidence" value="ECO:0007669"/>
    <property type="project" value="UniProtKB-SubCell"/>
</dbReference>
<feature type="transmembrane region" description="Helical" evidence="13">
    <location>
        <begin position="159"/>
        <end position="181"/>
    </location>
</feature>
<dbReference type="PROSITE" id="PS01047">
    <property type="entry name" value="HMA_1"/>
    <property type="match status" value="1"/>
</dbReference>
<accession>A0AA96V4H8</accession>
<sequence length="799" mass="86628">MVKKEYYLEGLGCANCANKIESAVSKLSGVSESTVNFMTATLIVELSDDYSGDILPEIEKIIRSIEPDTKVLEKKRGGSLKKSPSSPKSSVSVISLGNPKVSSKTEKEETIAENLSEKDKSNVKDTPPEMNYYSSVSSSSPPPSSRFSRFFELVDKKKFIRIGIGTVLFIIGMILHLSHIWDAAAPDLSHFSYVIEFGFFAVSYILVGGDVVLSAVRDISKGRVFDENFLMTIATLGAFAIGEFPEAVAVMVFYQVGEFFQEAAVKKSRKSITALMNIRPEYANLKDKDADTFSKVSPFDVAVGDTILVKPGEKVPLDGKIISGESLVDTSALTGESVPRTMRPGENILSGSVNQNKALLIRVEKPFEDSTVSKILEMVENAASKKAPTEKFITQFSRYYTPFVVVAAALIAFIPPIVLGADFDDWIYRGLVFLVISCPCALVISIPLGYFGGIGAASKNGILVKGSNYLEGLNQVKTVVFDKTGTLTNGIFEVVQIEAENGFSKEEVLYNSAVVESYSTHPVALSIERAYKKMSKGAALDEKISDYTEFSGLGVKATLNGKTILVGNDKLMRQENISVPDRPAFKNAFDAGDVQTHVLVAIGGVFAGQIVISDAVKEDSKQTVADLKKFGVKEIIMLTGDKKSVGNACASYLGINRVQSELLPNQKVEMLEEIEQKSRERNKKEKIAFVGDGINDAPVLARADIGVAMGGIGSDAALEAADVILMHGKPSQLVTALKISKKTTKIVWQNILFAFAVKGIFLILGAFGIATMWEAVFADVGVTMIAVLNAARMMRFKEE</sequence>
<feature type="compositionally biased region" description="Low complexity" evidence="12">
    <location>
        <begin position="134"/>
        <end position="144"/>
    </location>
</feature>
<dbReference type="PRINTS" id="PR00941">
    <property type="entry name" value="CDATPASE"/>
</dbReference>
<evidence type="ECO:0000256" key="1">
    <source>
        <dbReference type="ARBA" id="ARBA00004651"/>
    </source>
</evidence>
<dbReference type="GO" id="GO:0046872">
    <property type="term" value="F:metal ion binding"/>
    <property type="evidence" value="ECO:0007669"/>
    <property type="project" value="UniProtKB-KW"/>
</dbReference>
<feature type="domain" description="HMA" evidence="15">
    <location>
        <begin position="7"/>
        <end position="66"/>
    </location>
</feature>
<dbReference type="NCBIfam" id="TIGR01494">
    <property type="entry name" value="ATPase_P-type"/>
    <property type="match status" value="2"/>
</dbReference>
<dbReference type="InterPro" id="IPR017969">
    <property type="entry name" value="Heavy-metal-associated_CS"/>
</dbReference>
<evidence type="ECO:0000256" key="3">
    <source>
        <dbReference type="ARBA" id="ARBA00022475"/>
    </source>
</evidence>
<dbReference type="SUPFAM" id="SSF56784">
    <property type="entry name" value="HAD-like"/>
    <property type="match status" value="1"/>
</dbReference>
<dbReference type="SUPFAM" id="SSF81665">
    <property type="entry name" value="Calcium ATPase, transmembrane domain M"/>
    <property type="match status" value="1"/>
</dbReference>
<dbReference type="InterPro" id="IPR036412">
    <property type="entry name" value="HAD-like_sf"/>
</dbReference>
<keyword evidence="9" id="KW-1278">Translocase</keyword>
<dbReference type="Proteomes" id="UP001303587">
    <property type="component" value="Chromosome"/>
</dbReference>
<dbReference type="InterPro" id="IPR023214">
    <property type="entry name" value="HAD_sf"/>
</dbReference>
<dbReference type="EMBL" id="CP131060">
    <property type="protein sequence ID" value="WNY24843.1"/>
    <property type="molecule type" value="Genomic_DNA"/>
</dbReference>
<dbReference type="InterPro" id="IPR008250">
    <property type="entry name" value="ATPase_P-typ_transduc_dom_A_sf"/>
</dbReference>
<keyword evidence="7" id="KW-0547">Nucleotide-binding</keyword>
<feature type="region of interest" description="Disordered" evidence="12">
    <location>
        <begin position="73"/>
        <end position="144"/>
    </location>
</feature>
<dbReference type="InterPro" id="IPR059000">
    <property type="entry name" value="ATPase_P-type_domA"/>
</dbReference>
<feature type="compositionally biased region" description="Low complexity" evidence="12">
    <location>
        <begin position="80"/>
        <end position="96"/>
    </location>
</feature>
<evidence type="ECO:0000256" key="12">
    <source>
        <dbReference type="SAM" id="MobiDB-lite"/>
    </source>
</evidence>
<dbReference type="InterPro" id="IPR018303">
    <property type="entry name" value="ATPase_P-typ_P_site"/>
</dbReference>
<comment type="similarity">
    <text evidence="2">Belongs to the cation transport ATPase (P-type) (TC 3.A.3) family. Type IB subfamily.</text>
</comment>
<dbReference type="Gene3D" id="3.40.50.1000">
    <property type="entry name" value="HAD superfamily/HAD-like"/>
    <property type="match status" value="1"/>
</dbReference>
<keyword evidence="17" id="KW-1185">Reference proteome</keyword>
<name>A0AA96V4H8_9EURY</name>
<dbReference type="Gene3D" id="3.30.70.100">
    <property type="match status" value="1"/>
</dbReference>
<dbReference type="InterPro" id="IPR023298">
    <property type="entry name" value="ATPase_P-typ_TM_dom_sf"/>
</dbReference>
<dbReference type="SUPFAM" id="SSF81653">
    <property type="entry name" value="Calcium ATPase, transduction domain A"/>
    <property type="match status" value="1"/>
</dbReference>
<keyword evidence="8 16" id="KW-0067">ATP-binding</keyword>
<dbReference type="PROSITE" id="PS00154">
    <property type="entry name" value="ATPASE_E1_E2"/>
    <property type="match status" value="1"/>
</dbReference>
<dbReference type="PRINTS" id="PR00119">
    <property type="entry name" value="CATATPASE"/>
</dbReference>
<keyword evidence="4" id="KW-0597">Phosphoprotein</keyword>
<evidence type="ECO:0000259" key="14">
    <source>
        <dbReference type="Pfam" id="PF00122"/>
    </source>
</evidence>
<dbReference type="FunFam" id="2.70.150.10:FF:000002">
    <property type="entry name" value="Copper-transporting ATPase 1, putative"/>
    <property type="match status" value="1"/>
</dbReference>
<dbReference type="CDD" id="cd00371">
    <property type="entry name" value="HMA"/>
    <property type="match status" value="1"/>
</dbReference>
<dbReference type="PANTHER" id="PTHR48085">
    <property type="entry name" value="CADMIUM/ZINC-TRANSPORTING ATPASE HMA2-RELATED"/>
    <property type="match status" value="1"/>
</dbReference>
<evidence type="ECO:0000256" key="7">
    <source>
        <dbReference type="ARBA" id="ARBA00022741"/>
    </source>
</evidence>
<dbReference type="Pfam" id="PF00122">
    <property type="entry name" value="E1-E2_ATPase"/>
    <property type="match status" value="1"/>
</dbReference>
<dbReference type="InterPro" id="IPR027256">
    <property type="entry name" value="P-typ_ATPase_IB"/>
</dbReference>
<dbReference type="RefSeq" id="WP_338102904.1">
    <property type="nucleotide sequence ID" value="NZ_CP131060.1"/>
</dbReference>
<dbReference type="NCBIfam" id="TIGR01525">
    <property type="entry name" value="ATPase-IB_hvy"/>
    <property type="match status" value="1"/>
</dbReference>
<evidence type="ECO:0000313" key="17">
    <source>
        <dbReference type="Proteomes" id="UP001303587"/>
    </source>
</evidence>
<keyword evidence="5 13" id="KW-0812">Transmembrane</keyword>
<keyword evidence="10 13" id="KW-1133">Transmembrane helix</keyword>
<dbReference type="AlphaFoldDB" id="A0AA96V4H8"/>
<keyword evidence="11 13" id="KW-0472">Membrane</keyword>